<dbReference type="HOGENOM" id="CLU_1143928_0_0_1"/>
<name>W1NYK2_AMBTC</name>
<dbReference type="Proteomes" id="UP000017836">
    <property type="component" value="Unassembled WGS sequence"/>
</dbReference>
<evidence type="ECO:0000313" key="2">
    <source>
        <dbReference type="EMBL" id="ERN02667.1"/>
    </source>
</evidence>
<dbReference type="EMBL" id="KI394487">
    <property type="protein sequence ID" value="ERN02667.1"/>
    <property type="molecule type" value="Genomic_DNA"/>
</dbReference>
<feature type="compositionally biased region" description="Basic and acidic residues" evidence="1">
    <location>
        <begin position="184"/>
        <end position="193"/>
    </location>
</feature>
<evidence type="ECO:0000313" key="3">
    <source>
        <dbReference type="Proteomes" id="UP000017836"/>
    </source>
</evidence>
<organism evidence="2 3">
    <name type="scientific">Amborella trichopoda</name>
    <dbReference type="NCBI Taxonomy" id="13333"/>
    <lineage>
        <taxon>Eukaryota</taxon>
        <taxon>Viridiplantae</taxon>
        <taxon>Streptophyta</taxon>
        <taxon>Embryophyta</taxon>
        <taxon>Tracheophyta</taxon>
        <taxon>Spermatophyta</taxon>
        <taxon>Magnoliopsida</taxon>
        <taxon>Amborellales</taxon>
        <taxon>Amborellaceae</taxon>
        <taxon>Amborella</taxon>
    </lineage>
</organism>
<gene>
    <name evidence="2" type="ORF">AMTR_s00085p00077130</name>
</gene>
<dbReference type="AlphaFoldDB" id="W1NYK2"/>
<feature type="region of interest" description="Disordered" evidence="1">
    <location>
        <begin position="219"/>
        <end position="243"/>
    </location>
</feature>
<feature type="region of interest" description="Disordered" evidence="1">
    <location>
        <begin position="1"/>
        <end position="206"/>
    </location>
</feature>
<proteinExistence type="predicted"/>
<accession>W1NYK2</accession>
<evidence type="ECO:0000256" key="1">
    <source>
        <dbReference type="SAM" id="MobiDB-lite"/>
    </source>
</evidence>
<feature type="compositionally biased region" description="Basic and acidic residues" evidence="1">
    <location>
        <begin position="87"/>
        <end position="97"/>
    </location>
</feature>
<keyword evidence="3" id="KW-1185">Reference proteome</keyword>
<dbReference type="Gramene" id="ERN02667">
    <property type="protein sequence ID" value="ERN02667"/>
    <property type="gene ID" value="AMTR_s00085p00077130"/>
</dbReference>
<feature type="compositionally biased region" description="Basic and acidic residues" evidence="1">
    <location>
        <begin position="10"/>
        <end position="27"/>
    </location>
</feature>
<feature type="compositionally biased region" description="Gly residues" evidence="1">
    <location>
        <begin position="163"/>
        <end position="183"/>
    </location>
</feature>
<feature type="compositionally biased region" description="Basic and acidic residues" evidence="1">
    <location>
        <begin position="58"/>
        <end position="68"/>
    </location>
</feature>
<reference evidence="3" key="1">
    <citation type="journal article" date="2013" name="Science">
        <title>The Amborella genome and the evolution of flowering plants.</title>
        <authorList>
            <consortium name="Amborella Genome Project"/>
        </authorList>
    </citation>
    <scope>NUCLEOTIDE SEQUENCE [LARGE SCALE GENOMIC DNA]</scope>
</reference>
<sequence>MSLEGGAAHVGKEREDKVGTYREGVEKGEDEEPRDEPLGRDFCRVPSSQEEGPWESRPTGDKSARVGDEDGGGMGEADVWGGRGKGNRGDPGGRWRGWEGSSFAGIGSSGDRWPGGGGTGDTWIREGSSSTMLQGEEDEVGGRTTAGCGTYVRTITGGEEVVGDGGSPAGGHNGGPDKVGGRGVGEDRGEGHVVRGRGSRIKGQQREWRVCGREGIVEEGDLEVSPWLEERGGGQKGPLGSPS</sequence>
<protein>
    <submittedName>
        <fullName evidence="2">Uncharacterized protein</fullName>
    </submittedName>
</protein>